<sequence length="87" mass="9584">MFCGGSSGGQLIFFVNVDCRYPWRGRREQSIFSRRESAAGADESEDEEAMQADEATGRRSRGFGGSCVRACVLERLRAASLRALDLC</sequence>
<proteinExistence type="predicted"/>
<dbReference type="WBParaSite" id="HPBE_0001724601-mRNA-1">
    <property type="protein sequence ID" value="HPBE_0001724601-mRNA-1"/>
    <property type="gene ID" value="HPBE_0001724601"/>
</dbReference>
<accession>A0A3P8ABF6</accession>
<organism evidence="3 4">
    <name type="scientific">Heligmosomoides polygyrus</name>
    <name type="common">Parasitic roundworm</name>
    <dbReference type="NCBI Taxonomy" id="6339"/>
    <lineage>
        <taxon>Eukaryota</taxon>
        <taxon>Metazoa</taxon>
        <taxon>Ecdysozoa</taxon>
        <taxon>Nematoda</taxon>
        <taxon>Chromadorea</taxon>
        <taxon>Rhabditida</taxon>
        <taxon>Rhabditina</taxon>
        <taxon>Rhabditomorpha</taxon>
        <taxon>Strongyloidea</taxon>
        <taxon>Heligmosomidae</taxon>
        <taxon>Heligmosomoides</taxon>
    </lineage>
</organism>
<reference evidence="4" key="2">
    <citation type="submission" date="2019-09" db="UniProtKB">
        <authorList>
            <consortium name="WormBaseParasite"/>
        </authorList>
    </citation>
    <scope>IDENTIFICATION</scope>
</reference>
<accession>A0A183G6C8</accession>
<evidence type="ECO:0000313" key="2">
    <source>
        <dbReference type="EMBL" id="VDP08331.1"/>
    </source>
</evidence>
<evidence type="ECO:0000313" key="4">
    <source>
        <dbReference type="WBParaSite" id="HPBE_0001724601-mRNA-1"/>
    </source>
</evidence>
<keyword evidence="3" id="KW-1185">Reference proteome</keyword>
<feature type="region of interest" description="Disordered" evidence="1">
    <location>
        <begin position="33"/>
        <end position="62"/>
    </location>
</feature>
<dbReference type="AlphaFoldDB" id="A0A183G6C8"/>
<evidence type="ECO:0000313" key="3">
    <source>
        <dbReference type="Proteomes" id="UP000050761"/>
    </source>
</evidence>
<dbReference type="EMBL" id="UZAH01029885">
    <property type="protein sequence ID" value="VDP08331.1"/>
    <property type="molecule type" value="Genomic_DNA"/>
</dbReference>
<reference evidence="2 3" key="1">
    <citation type="submission" date="2018-11" db="EMBL/GenBank/DDBJ databases">
        <authorList>
            <consortium name="Pathogen Informatics"/>
        </authorList>
    </citation>
    <scope>NUCLEOTIDE SEQUENCE [LARGE SCALE GENOMIC DNA]</scope>
</reference>
<evidence type="ECO:0000256" key="1">
    <source>
        <dbReference type="SAM" id="MobiDB-lite"/>
    </source>
</evidence>
<feature type="compositionally biased region" description="Acidic residues" evidence="1">
    <location>
        <begin position="42"/>
        <end position="51"/>
    </location>
</feature>
<dbReference type="Proteomes" id="UP000050761">
    <property type="component" value="Unassembled WGS sequence"/>
</dbReference>
<name>A0A183G6C8_HELPZ</name>
<gene>
    <name evidence="2" type="ORF">HPBE_LOCUS17245</name>
</gene>
<protein>
    <submittedName>
        <fullName evidence="2 4">Uncharacterized protein</fullName>
    </submittedName>
</protein>